<evidence type="ECO:0000259" key="4">
    <source>
        <dbReference type="PROSITE" id="PS50987"/>
    </source>
</evidence>
<proteinExistence type="predicted"/>
<protein>
    <submittedName>
        <fullName evidence="5">DNA-binding transcriptional ArsR family regulator</fullName>
    </submittedName>
</protein>
<dbReference type="InterPro" id="IPR051081">
    <property type="entry name" value="HTH_MetalResp_TranReg"/>
</dbReference>
<keyword evidence="6" id="KW-1185">Reference proteome</keyword>
<dbReference type="CDD" id="cd00090">
    <property type="entry name" value="HTH_ARSR"/>
    <property type="match status" value="1"/>
</dbReference>
<dbReference type="RefSeq" id="WP_184264569.1">
    <property type="nucleotide sequence ID" value="NZ_JACIIX010000012.1"/>
</dbReference>
<dbReference type="Proteomes" id="UP000544872">
    <property type="component" value="Unassembled WGS sequence"/>
</dbReference>
<dbReference type="PANTHER" id="PTHR33154:SF28">
    <property type="entry name" value="HTH-TYPE TRANSCRIPTIONAL REGULATOR YGAV-RELATED"/>
    <property type="match status" value="1"/>
</dbReference>
<dbReference type="InterPro" id="IPR036390">
    <property type="entry name" value="WH_DNA-bd_sf"/>
</dbReference>
<evidence type="ECO:0000313" key="6">
    <source>
        <dbReference type="Proteomes" id="UP000544872"/>
    </source>
</evidence>
<feature type="domain" description="HTH arsR-type" evidence="4">
    <location>
        <begin position="5"/>
        <end position="99"/>
    </location>
</feature>
<evidence type="ECO:0000256" key="2">
    <source>
        <dbReference type="ARBA" id="ARBA00023125"/>
    </source>
</evidence>
<dbReference type="InterPro" id="IPR011991">
    <property type="entry name" value="ArsR-like_HTH"/>
</dbReference>
<reference evidence="5 6" key="1">
    <citation type="submission" date="2020-08" db="EMBL/GenBank/DDBJ databases">
        <title>Genomic Encyclopedia of Type Strains, Phase IV (KMG-IV): sequencing the most valuable type-strain genomes for metagenomic binning, comparative biology and taxonomic classification.</title>
        <authorList>
            <person name="Goeker M."/>
        </authorList>
    </citation>
    <scope>NUCLEOTIDE SEQUENCE [LARGE SCALE GENOMIC DNA]</scope>
    <source>
        <strain evidence="5 6">DSM 11590</strain>
    </source>
</reference>
<accession>A0A7W9ZHL8</accession>
<sequence>MNIIALHQRAVEAATLLRALANERRLMILCVLTGGEHCVGALERRIGISQSALSQHLAVLRQQGVVKTRRDGLTIYYTLAGAEVEAILRTLSDLYCPAAPNDGPADPG</sequence>
<keyword evidence="2 5" id="KW-0238">DNA-binding</keyword>
<evidence type="ECO:0000256" key="1">
    <source>
        <dbReference type="ARBA" id="ARBA00023015"/>
    </source>
</evidence>
<dbReference type="EMBL" id="JACIIX010000012">
    <property type="protein sequence ID" value="MBB6211626.1"/>
    <property type="molecule type" value="Genomic_DNA"/>
</dbReference>
<dbReference type="PANTHER" id="PTHR33154">
    <property type="entry name" value="TRANSCRIPTIONAL REGULATOR, ARSR FAMILY"/>
    <property type="match status" value="1"/>
</dbReference>
<dbReference type="InterPro" id="IPR001845">
    <property type="entry name" value="HTH_ArsR_DNA-bd_dom"/>
</dbReference>
<dbReference type="PRINTS" id="PR00778">
    <property type="entry name" value="HTHARSR"/>
</dbReference>
<keyword evidence="1" id="KW-0805">Transcription regulation</keyword>
<organism evidence="5 6">
    <name type="scientific">Novispirillum itersonii</name>
    <name type="common">Aquaspirillum itersonii</name>
    <dbReference type="NCBI Taxonomy" id="189"/>
    <lineage>
        <taxon>Bacteria</taxon>
        <taxon>Pseudomonadati</taxon>
        <taxon>Pseudomonadota</taxon>
        <taxon>Alphaproteobacteria</taxon>
        <taxon>Rhodospirillales</taxon>
        <taxon>Novispirillaceae</taxon>
        <taxon>Novispirillum</taxon>
    </lineage>
</organism>
<keyword evidence="3" id="KW-0804">Transcription</keyword>
<comment type="caution">
    <text evidence="5">The sequence shown here is derived from an EMBL/GenBank/DDBJ whole genome shotgun (WGS) entry which is preliminary data.</text>
</comment>
<gene>
    <name evidence="5" type="ORF">FHS48_003067</name>
</gene>
<dbReference type="AlphaFoldDB" id="A0A7W9ZHL8"/>
<evidence type="ECO:0000313" key="5">
    <source>
        <dbReference type="EMBL" id="MBB6211626.1"/>
    </source>
</evidence>
<name>A0A7W9ZHL8_NOVIT</name>
<dbReference type="GO" id="GO:0003700">
    <property type="term" value="F:DNA-binding transcription factor activity"/>
    <property type="evidence" value="ECO:0007669"/>
    <property type="project" value="InterPro"/>
</dbReference>
<dbReference type="InterPro" id="IPR036388">
    <property type="entry name" value="WH-like_DNA-bd_sf"/>
</dbReference>
<dbReference type="Pfam" id="PF01022">
    <property type="entry name" value="HTH_5"/>
    <property type="match status" value="1"/>
</dbReference>
<dbReference type="PROSITE" id="PS50987">
    <property type="entry name" value="HTH_ARSR_2"/>
    <property type="match status" value="1"/>
</dbReference>
<dbReference type="SMART" id="SM00418">
    <property type="entry name" value="HTH_ARSR"/>
    <property type="match status" value="1"/>
</dbReference>
<dbReference type="GO" id="GO:0003677">
    <property type="term" value="F:DNA binding"/>
    <property type="evidence" value="ECO:0007669"/>
    <property type="project" value="UniProtKB-KW"/>
</dbReference>
<dbReference type="Gene3D" id="1.10.10.10">
    <property type="entry name" value="Winged helix-like DNA-binding domain superfamily/Winged helix DNA-binding domain"/>
    <property type="match status" value="1"/>
</dbReference>
<dbReference type="NCBIfam" id="NF033788">
    <property type="entry name" value="HTH_metalloreg"/>
    <property type="match status" value="1"/>
</dbReference>
<dbReference type="SUPFAM" id="SSF46785">
    <property type="entry name" value="Winged helix' DNA-binding domain"/>
    <property type="match status" value="1"/>
</dbReference>
<evidence type="ECO:0000256" key="3">
    <source>
        <dbReference type="ARBA" id="ARBA00023163"/>
    </source>
</evidence>